<dbReference type="Gene3D" id="1.25.40.20">
    <property type="entry name" value="Ankyrin repeat-containing domain"/>
    <property type="match status" value="2"/>
</dbReference>
<protein>
    <submittedName>
        <fullName evidence="2">Uncharacterized protein</fullName>
    </submittedName>
</protein>
<dbReference type="PANTHER" id="PTHR24147:SF64">
    <property type="entry name" value="ANKYRIN REPEAT DOMAIN-CONTAINING PROTEIN 19-RELATED"/>
    <property type="match status" value="1"/>
</dbReference>
<dbReference type="InterPro" id="IPR002110">
    <property type="entry name" value="Ankyrin_rpt"/>
</dbReference>
<dbReference type="SUPFAM" id="SSF48403">
    <property type="entry name" value="Ankyrin repeat"/>
    <property type="match status" value="1"/>
</dbReference>
<dbReference type="InterPro" id="IPR036770">
    <property type="entry name" value="Ankyrin_rpt-contain_sf"/>
</dbReference>
<dbReference type="PROSITE" id="PS50297">
    <property type="entry name" value="ANK_REP_REGION"/>
    <property type="match status" value="1"/>
</dbReference>
<feature type="repeat" description="ANK" evidence="1">
    <location>
        <begin position="146"/>
        <end position="178"/>
    </location>
</feature>
<feature type="repeat" description="ANK" evidence="1">
    <location>
        <begin position="80"/>
        <end position="112"/>
    </location>
</feature>
<dbReference type="PANTHER" id="PTHR24147">
    <property type="entry name" value="ANKYRIN REPEAT DOMAIN 36-RELATED"/>
    <property type="match status" value="1"/>
</dbReference>
<keyword evidence="1" id="KW-0040">ANK repeat</keyword>
<dbReference type="EMBL" id="JBBHLL010000007">
    <property type="protein sequence ID" value="KAK7833305.1"/>
    <property type="molecule type" value="Genomic_DNA"/>
</dbReference>
<dbReference type="AlphaFoldDB" id="A0AAW0K3Q1"/>
<dbReference type="InterPro" id="IPR050657">
    <property type="entry name" value="Ankyrin_repeat_domain"/>
</dbReference>
<feature type="repeat" description="ANK" evidence="1">
    <location>
        <begin position="179"/>
        <end position="211"/>
    </location>
</feature>
<organism evidence="2 3">
    <name type="scientific">Myodes glareolus</name>
    <name type="common">Bank vole</name>
    <name type="synonym">Clethrionomys glareolus</name>
    <dbReference type="NCBI Taxonomy" id="447135"/>
    <lineage>
        <taxon>Eukaryota</taxon>
        <taxon>Metazoa</taxon>
        <taxon>Chordata</taxon>
        <taxon>Craniata</taxon>
        <taxon>Vertebrata</taxon>
        <taxon>Euteleostomi</taxon>
        <taxon>Mammalia</taxon>
        <taxon>Eutheria</taxon>
        <taxon>Euarchontoglires</taxon>
        <taxon>Glires</taxon>
        <taxon>Rodentia</taxon>
        <taxon>Myomorpha</taxon>
        <taxon>Muroidea</taxon>
        <taxon>Cricetidae</taxon>
        <taxon>Arvicolinae</taxon>
        <taxon>Myodes</taxon>
    </lineage>
</organism>
<keyword evidence="3" id="KW-1185">Reference proteome</keyword>
<evidence type="ECO:0000313" key="2">
    <source>
        <dbReference type="EMBL" id="KAK7833305.1"/>
    </source>
</evidence>
<evidence type="ECO:0000313" key="3">
    <source>
        <dbReference type="Proteomes" id="UP001488838"/>
    </source>
</evidence>
<dbReference type="Pfam" id="PF12796">
    <property type="entry name" value="Ank_2"/>
    <property type="match status" value="1"/>
</dbReference>
<dbReference type="SMART" id="SM00248">
    <property type="entry name" value="ANK"/>
    <property type="match status" value="4"/>
</dbReference>
<name>A0AAW0K3Q1_MYOGA</name>
<accession>A0AAW0K3Q1</accession>
<comment type="caution">
    <text evidence="2">The sequence shown here is derived from an EMBL/GenBank/DDBJ whole genome shotgun (WGS) entry which is preliminary data.</text>
</comment>
<reference evidence="2 3" key="1">
    <citation type="journal article" date="2023" name="bioRxiv">
        <title>Conserved and derived expression patterns and positive selection on dental genes reveal complex evolutionary context of ever-growing rodent molars.</title>
        <authorList>
            <person name="Calamari Z.T."/>
            <person name="Song A."/>
            <person name="Cohen E."/>
            <person name="Akter M."/>
            <person name="Roy R.D."/>
            <person name="Hallikas O."/>
            <person name="Christensen M.M."/>
            <person name="Li P."/>
            <person name="Marangoni P."/>
            <person name="Jernvall J."/>
            <person name="Klein O.D."/>
        </authorList>
    </citation>
    <scope>NUCLEOTIDE SEQUENCE [LARGE SCALE GENOMIC DNA]</scope>
    <source>
        <strain evidence="2">V071</strain>
    </source>
</reference>
<dbReference type="Pfam" id="PF13637">
    <property type="entry name" value="Ank_4"/>
    <property type="match status" value="1"/>
</dbReference>
<proteinExistence type="predicted"/>
<gene>
    <name evidence="2" type="ORF">U0070_017304</name>
</gene>
<dbReference type="PROSITE" id="PS50088">
    <property type="entry name" value="ANK_REPEAT"/>
    <property type="match status" value="3"/>
</dbReference>
<sequence>MSKVASLSYKKSQKLLQSLRDQQRHSLGKGFESTNILLSPKYCLKDKDLRKIHKAARDGDASRLQQLLLGKCGVNDRDQKKRTALHIACAYGHPKVVKALIEGKCEVDAIDSDKCTGLVKAVQCQEEECATILLENGADPNIVDARGNSALHYAVYYKNTFLAARLLEHDVNIEEKNKSGFTPFLLAVSENKLKMAKFLSMKNANVHATDNRKSYGLRNSDDRGCSAMKGSSFRSTEDAVLWMDDHSTVDAALRREVHSTSMTVDAAL</sequence>
<dbReference type="Proteomes" id="UP001488838">
    <property type="component" value="Unassembled WGS sequence"/>
</dbReference>
<evidence type="ECO:0000256" key="1">
    <source>
        <dbReference type="PROSITE-ProRule" id="PRU00023"/>
    </source>
</evidence>